<keyword evidence="6" id="KW-1185">Reference proteome</keyword>
<protein>
    <submittedName>
        <fullName evidence="5">Cellulase family glycosylhydrolase</fullName>
    </submittedName>
</protein>
<dbReference type="RefSeq" id="WP_276095712.1">
    <property type="nucleotide sequence ID" value="NZ_JARJBC010000019.1"/>
</dbReference>
<name>A0ABT5ZST9_9ACTN</name>
<comment type="similarity">
    <text evidence="3">Belongs to the glycosyl hydrolase 5 (cellulase A) family.</text>
</comment>
<reference evidence="5 6" key="1">
    <citation type="submission" date="2023-03" db="EMBL/GenBank/DDBJ databases">
        <title>Draft genome sequence of Streptomyces sp. RB6PN23 isolated from peat swamp forest in Thailand.</title>
        <authorList>
            <person name="Klaysubun C."/>
            <person name="Duangmal K."/>
        </authorList>
    </citation>
    <scope>NUCLEOTIDE SEQUENCE [LARGE SCALE GENOMIC DNA]</scope>
    <source>
        <strain evidence="5 6">RB6PN23</strain>
    </source>
</reference>
<dbReference type="InterPro" id="IPR017853">
    <property type="entry name" value="GH"/>
</dbReference>
<evidence type="ECO:0000259" key="4">
    <source>
        <dbReference type="Pfam" id="PF00150"/>
    </source>
</evidence>
<evidence type="ECO:0000313" key="5">
    <source>
        <dbReference type="EMBL" id="MDF3292660.1"/>
    </source>
</evidence>
<dbReference type="Pfam" id="PF00150">
    <property type="entry name" value="Cellulase"/>
    <property type="match status" value="1"/>
</dbReference>
<proteinExistence type="inferred from homology"/>
<dbReference type="InterPro" id="IPR001547">
    <property type="entry name" value="Glyco_hydro_5"/>
</dbReference>
<dbReference type="Gene3D" id="3.40.50.880">
    <property type="match status" value="1"/>
</dbReference>
<dbReference type="SUPFAM" id="SSF51445">
    <property type="entry name" value="(Trans)glycosidases"/>
    <property type="match status" value="1"/>
</dbReference>
<sequence>MTFTVSGGRLRRDGAPFVAFGVDYHPSDAGCRWWSDWNESAVRDDFHRMAAAGLNSVRFFLFWRDFMPDEQTVSHAVLARLEAAVAAAGEAGLACVLSLLTIWMNGQRLDLPWREGRSIWRDPAMLAAEDAYVRAVARTLRGHDNVLAYDLGDELWNIDPAGAATLTPDQVASWQGRLAAAIRDESPDALVLQANDSSAVFGNGPYGCDNQAELDLAGVHGFPPWTPGGIESTLSYKATSLPAFLVSVASAYRPALLDELGSYGVSSGTAASYLGAAAASALAAGANGLFVWCWQDIASTAEPYRERPAERFAGLHTLDGTAKPAMAVYRRVLDEAAALSIDRPPAPVALFLPRRMRGQGDSYLDAAGSTVPTFHSYLLLKRAHLDFEVVAATVGDTPRTGVDLVICPAPAQLTLDDLDALRRYAEGGATVYLSLGDHLHGLPGADMVGAEITDYQLDDRGKQALCWGDLRWPVMWHHDVMKPTSMAVTTGDVLAVYPDGSPAMAVQRVGRGRVVFTNLPVESQFRRPGSLTATAWHKFYLRLAELAGVRPGVTCSEPDLEVVWGRSGTVVINHGDRPVTSDIRLVAACHRVSLNPKDWTVLPHDTTRAPARGPGRETVSANAPVRVEGAIS</sequence>
<evidence type="ECO:0000256" key="2">
    <source>
        <dbReference type="ARBA" id="ARBA00023295"/>
    </source>
</evidence>
<dbReference type="CDD" id="cd03143">
    <property type="entry name" value="A4_beta-galactosidase_middle_domain"/>
    <property type="match status" value="1"/>
</dbReference>
<keyword evidence="1 3" id="KW-0378">Hydrolase</keyword>
<dbReference type="Gene3D" id="3.20.20.80">
    <property type="entry name" value="Glycosidases"/>
    <property type="match status" value="1"/>
</dbReference>
<keyword evidence="2 3" id="KW-0326">Glycosidase</keyword>
<dbReference type="Proteomes" id="UP001216579">
    <property type="component" value="Unassembled WGS sequence"/>
</dbReference>
<dbReference type="InterPro" id="IPR029062">
    <property type="entry name" value="Class_I_gatase-like"/>
</dbReference>
<evidence type="ECO:0000256" key="3">
    <source>
        <dbReference type="RuleBase" id="RU361153"/>
    </source>
</evidence>
<organism evidence="5 6">
    <name type="scientific">Streptomyces silvisoli</name>
    <dbReference type="NCBI Taxonomy" id="3034235"/>
    <lineage>
        <taxon>Bacteria</taxon>
        <taxon>Bacillati</taxon>
        <taxon>Actinomycetota</taxon>
        <taxon>Actinomycetes</taxon>
        <taxon>Kitasatosporales</taxon>
        <taxon>Streptomycetaceae</taxon>
        <taxon>Streptomyces</taxon>
    </lineage>
</organism>
<accession>A0ABT5ZST9</accession>
<dbReference type="SUPFAM" id="SSF52317">
    <property type="entry name" value="Class I glutamine amidotransferase-like"/>
    <property type="match status" value="1"/>
</dbReference>
<gene>
    <name evidence="5" type="ORF">P3G67_26220</name>
</gene>
<dbReference type="EMBL" id="JARJBC010000019">
    <property type="protein sequence ID" value="MDF3292660.1"/>
    <property type="molecule type" value="Genomic_DNA"/>
</dbReference>
<feature type="domain" description="Glycoside hydrolase family 5" evidence="4">
    <location>
        <begin position="13"/>
        <end position="193"/>
    </location>
</feature>
<comment type="caution">
    <text evidence="5">The sequence shown here is derived from an EMBL/GenBank/DDBJ whole genome shotgun (WGS) entry which is preliminary data.</text>
</comment>
<evidence type="ECO:0000256" key="1">
    <source>
        <dbReference type="ARBA" id="ARBA00022801"/>
    </source>
</evidence>
<evidence type="ECO:0000313" key="6">
    <source>
        <dbReference type="Proteomes" id="UP001216579"/>
    </source>
</evidence>